<evidence type="ECO:0000313" key="1">
    <source>
        <dbReference type="EMBL" id="KAJ8003800.1"/>
    </source>
</evidence>
<dbReference type="EMBL" id="CM055739">
    <property type="protein sequence ID" value="KAJ8003800.1"/>
    <property type="molecule type" value="Genomic_DNA"/>
</dbReference>
<evidence type="ECO:0000313" key="2">
    <source>
        <dbReference type="Proteomes" id="UP001157502"/>
    </source>
</evidence>
<dbReference type="Proteomes" id="UP001157502">
    <property type="component" value="Chromosome 12"/>
</dbReference>
<gene>
    <name evidence="1" type="ORF">DPEC_G00152170</name>
</gene>
<keyword evidence="2" id="KW-1185">Reference proteome</keyword>
<organism evidence="1 2">
    <name type="scientific">Dallia pectoralis</name>
    <name type="common">Alaska blackfish</name>
    <dbReference type="NCBI Taxonomy" id="75939"/>
    <lineage>
        <taxon>Eukaryota</taxon>
        <taxon>Metazoa</taxon>
        <taxon>Chordata</taxon>
        <taxon>Craniata</taxon>
        <taxon>Vertebrata</taxon>
        <taxon>Euteleostomi</taxon>
        <taxon>Actinopterygii</taxon>
        <taxon>Neopterygii</taxon>
        <taxon>Teleostei</taxon>
        <taxon>Protacanthopterygii</taxon>
        <taxon>Esociformes</taxon>
        <taxon>Umbridae</taxon>
        <taxon>Dallia</taxon>
    </lineage>
</organism>
<protein>
    <submittedName>
        <fullName evidence="1">Uncharacterized protein</fullName>
    </submittedName>
</protein>
<proteinExistence type="predicted"/>
<sequence length="118" mass="11743">MAAVATPAPKMAAAVTPASTMVPAVTPAPKMAVAVTPALKMAVVVTPAPKMAAALLLRSSSAGGAGVCCGERWQFLPGVISQGGSDKQGRQPAVAPHNGRGEAGWRSEGTGGGRRGRR</sequence>
<comment type="caution">
    <text evidence="1">The sequence shown here is derived from an EMBL/GenBank/DDBJ whole genome shotgun (WGS) entry which is preliminary data.</text>
</comment>
<reference evidence="1" key="1">
    <citation type="submission" date="2021-05" db="EMBL/GenBank/DDBJ databases">
        <authorList>
            <person name="Pan Q."/>
            <person name="Jouanno E."/>
            <person name="Zahm M."/>
            <person name="Klopp C."/>
            <person name="Cabau C."/>
            <person name="Louis A."/>
            <person name="Berthelot C."/>
            <person name="Parey E."/>
            <person name="Roest Crollius H."/>
            <person name="Montfort J."/>
            <person name="Robinson-Rechavi M."/>
            <person name="Bouchez O."/>
            <person name="Lampietro C."/>
            <person name="Lopez Roques C."/>
            <person name="Donnadieu C."/>
            <person name="Postlethwait J."/>
            <person name="Bobe J."/>
            <person name="Dillon D."/>
            <person name="Chandos A."/>
            <person name="von Hippel F."/>
            <person name="Guiguen Y."/>
        </authorList>
    </citation>
    <scope>NUCLEOTIDE SEQUENCE</scope>
    <source>
        <strain evidence="1">YG-Jan2019</strain>
    </source>
</reference>
<accession>A0ACC2GK11</accession>
<name>A0ACC2GK11_DALPE</name>